<dbReference type="Proteomes" id="UP000198582">
    <property type="component" value="Unassembled WGS sequence"/>
</dbReference>
<feature type="transmembrane region" description="Helical" evidence="9">
    <location>
        <begin position="327"/>
        <end position="347"/>
    </location>
</feature>
<dbReference type="Pfam" id="PF00999">
    <property type="entry name" value="Na_H_Exchanger"/>
    <property type="match status" value="1"/>
</dbReference>
<dbReference type="STRING" id="394193.SAMN04489732_104254"/>
<dbReference type="GO" id="GO:0005886">
    <property type="term" value="C:plasma membrane"/>
    <property type="evidence" value="ECO:0007669"/>
    <property type="project" value="UniProtKB-SubCell"/>
</dbReference>
<feature type="transmembrane region" description="Helical" evidence="9">
    <location>
        <begin position="6"/>
        <end position="26"/>
    </location>
</feature>
<evidence type="ECO:0000313" key="11">
    <source>
        <dbReference type="EMBL" id="SEP18222.1"/>
    </source>
</evidence>
<keyword evidence="8 9" id="KW-0472">Membrane</keyword>
<evidence type="ECO:0000256" key="6">
    <source>
        <dbReference type="ARBA" id="ARBA00022989"/>
    </source>
</evidence>
<dbReference type="OrthoDB" id="9810759at2"/>
<evidence type="ECO:0000256" key="5">
    <source>
        <dbReference type="ARBA" id="ARBA00022692"/>
    </source>
</evidence>
<evidence type="ECO:0000256" key="7">
    <source>
        <dbReference type="ARBA" id="ARBA00023065"/>
    </source>
</evidence>
<feature type="transmembrane region" description="Helical" evidence="9">
    <location>
        <begin position="118"/>
        <end position="139"/>
    </location>
</feature>
<keyword evidence="12" id="KW-1185">Reference proteome</keyword>
<sequence length="492" mass="51159">MDQLPVLLGVGGVVLLSSVVAVRVSIRLGFPSLLLYLAIGVVLGESGFGIRFDNPALTQSLGLAALVMILTEGGLTTRWASVKPSLGRGIALSTVAVVLSVAITGAALHWLLGLDWRLALLWGAVLASTDAAAVFSVLRSAGVGKRIVGTLELESGINDAPAYIAVVVLASGATVDWSLPLLVIYELAAGLGIGLLFGWLGAMALRRAALPATGLYPLATVAVCVVAYSSGQLAHASGLLATYVAGVVLGNSKLPHRSDTLSFAEGLGWLAQIGLFVLLGLFASPSRLLETLVPGLVAGAVVLLLARPLSVVLSMLPFRLPWREQAFLSWAGLRGAVPIVLAMIPLSEGVPGAEQLVDAVFVLVIVLTLLQGATLSPLARLLGLAKPAEAYEIEVDAAPLDELGAELLQVRIQKGSKLHGVYISELGLPVGATVSLIVRSGAGFTPQKTSRLQVADQLLVVTTASVRDAAERRIRAVDRAGRLARWRGEDGR</sequence>
<keyword evidence="4" id="KW-1003">Cell membrane</keyword>
<organism evidence="11 12">
    <name type="scientific">Amycolatopsis saalfeldensis</name>
    <dbReference type="NCBI Taxonomy" id="394193"/>
    <lineage>
        <taxon>Bacteria</taxon>
        <taxon>Bacillati</taxon>
        <taxon>Actinomycetota</taxon>
        <taxon>Actinomycetes</taxon>
        <taxon>Pseudonocardiales</taxon>
        <taxon>Pseudonocardiaceae</taxon>
        <taxon>Amycolatopsis</taxon>
    </lineage>
</organism>
<evidence type="ECO:0000256" key="3">
    <source>
        <dbReference type="ARBA" id="ARBA00022449"/>
    </source>
</evidence>
<protein>
    <submittedName>
        <fullName evidence="11">Potassium/proton antiporter, CPA1 family</fullName>
    </submittedName>
</protein>
<dbReference type="GO" id="GO:0008324">
    <property type="term" value="F:monoatomic cation transmembrane transporter activity"/>
    <property type="evidence" value="ECO:0007669"/>
    <property type="project" value="InterPro"/>
</dbReference>
<dbReference type="Gene3D" id="3.30.70.1450">
    <property type="entry name" value="Regulator of K+ conductance, C-terminal domain"/>
    <property type="match status" value="1"/>
</dbReference>
<dbReference type="NCBIfam" id="NF003715">
    <property type="entry name" value="PRK05326.1-2"/>
    <property type="match status" value="1"/>
</dbReference>
<dbReference type="EMBL" id="FOEF01000004">
    <property type="protein sequence ID" value="SEP18222.1"/>
    <property type="molecule type" value="Genomic_DNA"/>
</dbReference>
<name>A0A1H8VS25_9PSEU</name>
<dbReference type="InterPro" id="IPR006037">
    <property type="entry name" value="RCK_C"/>
</dbReference>
<dbReference type="Pfam" id="PF02080">
    <property type="entry name" value="TrkA_C"/>
    <property type="match status" value="1"/>
</dbReference>
<evidence type="ECO:0000313" key="12">
    <source>
        <dbReference type="Proteomes" id="UP000198582"/>
    </source>
</evidence>
<keyword evidence="6 9" id="KW-1133">Transmembrane helix</keyword>
<keyword evidence="5 9" id="KW-0812">Transmembrane</keyword>
<feature type="transmembrane region" description="Helical" evidence="9">
    <location>
        <begin position="33"/>
        <end position="50"/>
    </location>
</feature>
<proteinExistence type="predicted"/>
<dbReference type="GO" id="GO:1902600">
    <property type="term" value="P:proton transmembrane transport"/>
    <property type="evidence" value="ECO:0007669"/>
    <property type="project" value="InterPro"/>
</dbReference>
<feature type="transmembrane region" description="Helical" evidence="9">
    <location>
        <begin position="359"/>
        <end position="379"/>
    </location>
</feature>
<keyword evidence="2" id="KW-0813">Transport</keyword>
<dbReference type="SUPFAM" id="SSF116726">
    <property type="entry name" value="TrkA C-terminal domain-like"/>
    <property type="match status" value="1"/>
</dbReference>
<feature type="transmembrane region" description="Helical" evidence="9">
    <location>
        <begin position="295"/>
        <end position="315"/>
    </location>
</feature>
<accession>A0A1H8VS25</accession>
<feature type="transmembrane region" description="Helical" evidence="9">
    <location>
        <begin position="183"/>
        <end position="202"/>
    </location>
</feature>
<feature type="transmembrane region" description="Helical" evidence="9">
    <location>
        <begin position="263"/>
        <end position="283"/>
    </location>
</feature>
<dbReference type="InterPro" id="IPR036721">
    <property type="entry name" value="RCK_C_sf"/>
</dbReference>
<feature type="domain" description="RCK C-terminal" evidence="10">
    <location>
        <begin position="395"/>
        <end position="476"/>
    </location>
</feature>
<dbReference type="AlphaFoldDB" id="A0A1H8VS25"/>
<dbReference type="InterPro" id="IPR006153">
    <property type="entry name" value="Cation/H_exchanger_TM"/>
</dbReference>
<keyword evidence="7" id="KW-0406">Ion transport</keyword>
<dbReference type="InterPro" id="IPR038770">
    <property type="entry name" value="Na+/solute_symporter_sf"/>
</dbReference>
<evidence type="ECO:0000256" key="9">
    <source>
        <dbReference type="SAM" id="Phobius"/>
    </source>
</evidence>
<dbReference type="GO" id="GO:0015297">
    <property type="term" value="F:antiporter activity"/>
    <property type="evidence" value="ECO:0007669"/>
    <property type="project" value="UniProtKB-KW"/>
</dbReference>
<dbReference type="GO" id="GO:0006813">
    <property type="term" value="P:potassium ion transport"/>
    <property type="evidence" value="ECO:0007669"/>
    <property type="project" value="InterPro"/>
</dbReference>
<evidence type="ECO:0000256" key="2">
    <source>
        <dbReference type="ARBA" id="ARBA00022448"/>
    </source>
</evidence>
<feature type="transmembrane region" description="Helical" evidence="9">
    <location>
        <begin position="89"/>
        <end position="112"/>
    </location>
</feature>
<dbReference type="Gene3D" id="1.20.1530.20">
    <property type="match status" value="1"/>
</dbReference>
<dbReference type="PANTHER" id="PTHR32507">
    <property type="entry name" value="NA(+)/H(+) ANTIPORTER 1"/>
    <property type="match status" value="1"/>
</dbReference>
<evidence type="ECO:0000259" key="10">
    <source>
        <dbReference type="PROSITE" id="PS51202"/>
    </source>
</evidence>
<keyword evidence="3" id="KW-0050">Antiport</keyword>
<reference evidence="11 12" key="1">
    <citation type="submission" date="2016-10" db="EMBL/GenBank/DDBJ databases">
        <authorList>
            <person name="de Groot N.N."/>
        </authorList>
    </citation>
    <scope>NUCLEOTIDE SEQUENCE [LARGE SCALE GENOMIC DNA]</scope>
    <source>
        <strain evidence="11 12">DSM 44993</strain>
    </source>
</reference>
<evidence type="ECO:0000256" key="8">
    <source>
        <dbReference type="ARBA" id="ARBA00023136"/>
    </source>
</evidence>
<dbReference type="RefSeq" id="WP_091616826.1">
    <property type="nucleotide sequence ID" value="NZ_FOEF01000004.1"/>
</dbReference>
<feature type="transmembrane region" description="Helical" evidence="9">
    <location>
        <begin position="56"/>
        <end position="77"/>
    </location>
</feature>
<comment type="subcellular location">
    <subcellularLocation>
        <location evidence="1">Cell membrane</location>
        <topology evidence="1">Multi-pass membrane protein</topology>
    </subcellularLocation>
</comment>
<dbReference type="PANTHER" id="PTHR32507:SF7">
    <property type="entry name" value="K(+)_H(+) ANTIPORTER NHAP2"/>
    <property type="match status" value="1"/>
</dbReference>
<evidence type="ECO:0000256" key="1">
    <source>
        <dbReference type="ARBA" id="ARBA00004651"/>
    </source>
</evidence>
<evidence type="ECO:0000256" key="4">
    <source>
        <dbReference type="ARBA" id="ARBA00022475"/>
    </source>
</evidence>
<dbReference type="NCBIfam" id="NF003716">
    <property type="entry name" value="PRK05326.1-3"/>
    <property type="match status" value="1"/>
</dbReference>
<gene>
    <name evidence="11" type="ORF">SAMN04489732_104254</name>
</gene>
<dbReference type="PROSITE" id="PS51202">
    <property type="entry name" value="RCK_C"/>
    <property type="match status" value="1"/>
</dbReference>